<dbReference type="InterPro" id="IPR000403">
    <property type="entry name" value="PI3/4_kinase_cat_dom"/>
</dbReference>
<dbReference type="GO" id="GO:0031929">
    <property type="term" value="P:TOR signaling"/>
    <property type="evidence" value="ECO:0007669"/>
    <property type="project" value="TreeGrafter"/>
</dbReference>
<dbReference type="PROSITE" id="PS00915">
    <property type="entry name" value="PI3_4_KINASE_1"/>
    <property type="match status" value="1"/>
</dbReference>
<dbReference type="InterPro" id="IPR011009">
    <property type="entry name" value="Kinase-like_dom_sf"/>
</dbReference>
<dbReference type="PROSITE" id="PS50290">
    <property type="entry name" value="PI3_4_KINASE_3"/>
    <property type="match status" value="1"/>
</dbReference>
<dbReference type="FunFam" id="1.25.10.10:FF:000284">
    <property type="entry name" value="Serine/threonine-protein kinase TOR"/>
    <property type="match status" value="1"/>
</dbReference>
<dbReference type="InterPro" id="IPR016024">
    <property type="entry name" value="ARM-type_fold"/>
</dbReference>
<evidence type="ECO:0000256" key="6">
    <source>
        <dbReference type="ARBA" id="ARBA00022679"/>
    </source>
</evidence>
<dbReference type="SMART" id="SM00146">
    <property type="entry name" value="PI3Kc"/>
    <property type="match status" value="1"/>
</dbReference>
<keyword evidence="3" id="KW-0217">Developmental protein</keyword>
<dbReference type="GO" id="GO:0016242">
    <property type="term" value="P:negative regulation of macroautophagy"/>
    <property type="evidence" value="ECO:0007669"/>
    <property type="project" value="TreeGrafter"/>
</dbReference>
<dbReference type="OrthoDB" id="381190at2759"/>
<dbReference type="InterPro" id="IPR057564">
    <property type="entry name" value="HEAT_ATR"/>
</dbReference>
<comment type="caution">
    <text evidence="18">The sequence shown here is derived from an EMBL/GenBank/DDBJ whole genome shotgun (WGS) entry which is preliminary data.</text>
</comment>
<dbReference type="GO" id="GO:0031932">
    <property type="term" value="C:TORC2 complex"/>
    <property type="evidence" value="ECO:0007669"/>
    <property type="project" value="TreeGrafter"/>
</dbReference>
<dbReference type="Gene3D" id="1.20.120.150">
    <property type="entry name" value="FKBP12-rapamycin binding domain"/>
    <property type="match status" value="1"/>
</dbReference>
<dbReference type="SUPFAM" id="SSF56112">
    <property type="entry name" value="Protein kinase-like (PK-like)"/>
    <property type="match status" value="1"/>
</dbReference>
<evidence type="ECO:0000313" key="19">
    <source>
        <dbReference type="Proteomes" id="UP000245207"/>
    </source>
</evidence>
<dbReference type="FunFam" id="1.25.10.10:FF:000802">
    <property type="entry name" value="Serine/threonine-protein kinase TOR"/>
    <property type="match status" value="1"/>
</dbReference>
<evidence type="ECO:0000259" key="17">
    <source>
        <dbReference type="PROSITE" id="PS51190"/>
    </source>
</evidence>
<evidence type="ECO:0000256" key="1">
    <source>
        <dbReference type="ARBA" id="ARBA00011031"/>
    </source>
</evidence>
<evidence type="ECO:0000256" key="8">
    <source>
        <dbReference type="ARBA" id="ARBA00022741"/>
    </source>
</evidence>
<evidence type="ECO:0000256" key="3">
    <source>
        <dbReference type="ARBA" id="ARBA00022473"/>
    </source>
</evidence>
<dbReference type="GO" id="GO:0044877">
    <property type="term" value="F:protein-containing complex binding"/>
    <property type="evidence" value="ECO:0007669"/>
    <property type="project" value="InterPro"/>
</dbReference>
<dbReference type="PANTHER" id="PTHR11139:SF9">
    <property type="entry name" value="SERINE_THREONINE-PROTEIN KINASE MTOR"/>
    <property type="match status" value="1"/>
</dbReference>
<dbReference type="InterPro" id="IPR018936">
    <property type="entry name" value="PI3/4_kinase_CS"/>
</dbReference>
<dbReference type="Pfam" id="PF02260">
    <property type="entry name" value="FATC"/>
    <property type="match status" value="1"/>
</dbReference>
<dbReference type="SMART" id="SM01345">
    <property type="entry name" value="Rapamycin_bind"/>
    <property type="match status" value="1"/>
</dbReference>
<feature type="domain" description="FATC" evidence="17">
    <location>
        <begin position="2438"/>
        <end position="2470"/>
    </location>
</feature>
<keyword evidence="7" id="KW-0677">Repeat</keyword>
<dbReference type="FunFam" id="1.25.10.10:FF:000265">
    <property type="entry name" value="Serine/threonine-protein kinase TOR"/>
    <property type="match status" value="1"/>
</dbReference>
<dbReference type="Gene3D" id="3.30.1010.10">
    <property type="entry name" value="Phosphatidylinositol 3-kinase Catalytic Subunit, Chain A, domain 4"/>
    <property type="match status" value="1"/>
</dbReference>
<keyword evidence="8 14" id="KW-0547">Nucleotide-binding</keyword>
<evidence type="ECO:0000256" key="4">
    <source>
        <dbReference type="ARBA" id="ARBA00022527"/>
    </source>
</evidence>
<dbReference type="SUPFAM" id="SSF47212">
    <property type="entry name" value="FKBP12-rapamycin-binding domain of FKBP-rapamycin-associated protein (FRAP)"/>
    <property type="match status" value="1"/>
</dbReference>
<dbReference type="SMART" id="SM01346">
    <property type="entry name" value="DUF3385"/>
    <property type="match status" value="1"/>
</dbReference>
<dbReference type="PANTHER" id="PTHR11139">
    <property type="entry name" value="ATAXIA TELANGIECTASIA MUTATED ATM -RELATED"/>
    <property type="match status" value="1"/>
</dbReference>
<evidence type="ECO:0000256" key="12">
    <source>
        <dbReference type="ARBA" id="ARBA00048679"/>
    </source>
</evidence>
<dbReference type="GO" id="GO:0005524">
    <property type="term" value="F:ATP binding"/>
    <property type="evidence" value="ECO:0007669"/>
    <property type="project" value="UniProtKB-KW"/>
</dbReference>
<keyword evidence="19" id="KW-1185">Reference proteome</keyword>
<dbReference type="GO" id="GO:0005737">
    <property type="term" value="C:cytoplasm"/>
    <property type="evidence" value="ECO:0007669"/>
    <property type="project" value="TreeGrafter"/>
</dbReference>
<dbReference type="PROSITE" id="PS00916">
    <property type="entry name" value="PI3_4_KINASE_2"/>
    <property type="match status" value="1"/>
</dbReference>
<evidence type="ECO:0000256" key="9">
    <source>
        <dbReference type="ARBA" id="ARBA00022777"/>
    </source>
</evidence>
<dbReference type="SUPFAM" id="SSF48371">
    <property type="entry name" value="ARM repeat"/>
    <property type="match status" value="2"/>
</dbReference>
<evidence type="ECO:0000259" key="16">
    <source>
        <dbReference type="PROSITE" id="PS51189"/>
    </source>
</evidence>
<dbReference type="SUPFAM" id="SSF48452">
    <property type="entry name" value="TPR-like"/>
    <property type="match status" value="1"/>
</dbReference>
<dbReference type="CDD" id="cd05169">
    <property type="entry name" value="PIKKc_TOR"/>
    <property type="match status" value="1"/>
</dbReference>
<dbReference type="InterPro" id="IPR036940">
    <property type="entry name" value="PI3/4_kinase_cat_sf"/>
</dbReference>
<accession>A0A2U1LZ53</accession>
<evidence type="ECO:0000256" key="13">
    <source>
        <dbReference type="ARBA" id="ARBA00069838"/>
    </source>
</evidence>
<dbReference type="Pfam" id="PF02259">
    <property type="entry name" value="FAT"/>
    <property type="match status" value="1"/>
</dbReference>
<dbReference type="Pfam" id="PF08771">
    <property type="entry name" value="FRB_dom"/>
    <property type="match status" value="1"/>
</dbReference>
<evidence type="ECO:0000256" key="10">
    <source>
        <dbReference type="ARBA" id="ARBA00022840"/>
    </source>
</evidence>
<dbReference type="EC" id="2.7.11.1" evidence="2 14"/>
<dbReference type="GO" id="GO:0004674">
    <property type="term" value="F:protein serine/threonine kinase activity"/>
    <property type="evidence" value="ECO:0007669"/>
    <property type="project" value="UniProtKB-KW"/>
</dbReference>
<evidence type="ECO:0000313" key="18">
    <source>
        <dbReference type="EMBL" id="PWA54296.1"/>
    </source>
</evidence>
<dbReference type="Proteomes" id="UP000245207">
    <property type="component" value="Unassembled WGS sequence"/>
</dbReference>
<protein>
    <recommendedName>
        <fullName evidence="13 14">Serine/threonine-protein kinase TOR</fullName>
        <ecNumber evidence="2 14">2.7.11.1</ecNumber>
    </recommendedName>
</protein>
<dbReference type="InterPro" id="IPR003152">
    <property type="entry name" value="FATC_dom"/>
</dbReference>
<keyword evidence="4 14" id="KW-0723">Serine/threonine-protein kinase</keyword>
<keyword evidence="10 14" id="KW-0067">ATP-binding</keyword>
<dbReference type="PROSITE" id="PS51189">
    <property type="entry name" value="FAT"/>
    <property type="match status" value="1"/>
</dbReference>
<comment type="catalytic activity">
    <reaction evidence="11 14">
        <text>L-threonyl-[protein] + ATP = O-phospho-L-threonyl-[protein] + ADP + H(+)</text>
        <dbReference type="Rhea" id="RHEA:46608"/>
        <dbReference type="Rhea" id="RHEA-COMP:11060"/>
        <dbReference type="Rhea" id="RHEA-COMP:11605"/>
        <dbReference type="ChEBI" id="CHEBI:15378"/>
        <dbReference type="ChEBI" id="CHEBI:30013"/>
        <dbReference type="ChEBI" id="CHEBI:30616"/>
        <dbReference type="ChEBI" id="CHEBI:61977"/>
        <dbReference type="ChEBI" id="CHEBI:456216"/>
        <dbReference type="EC" id="2.7.11.1"/>
    </reaction>
</comment>
<evidence type="ECO:0000256" key="14">
    <source>
        <dbReference type="RuleBase" id="RU364109"/>
    </source>
</evidence>
<comment type="catalytic activity">
    <reaction evidence="12">
        <text>L-seryl-[protein] + ATP = O-phospho-L-seryl-[protein] + ADP + H(+)</text>
        <dbReference type="Rhea" id="RHEA:17989"/>
        <dbReference type="Rhea" id="RHEA-COMP:9863"/>
        <dbReference type="Rhea" id="RHEA-COMP:11604"/>
        <dbReference type="ChEBI" id="CHEBI:15378"/>
        <dbReference type="ChEBI" id="CHEBI:29999"/>
        <dbReference type="ChEBI" id="CHEBI:30616"/>
        <dbReference type="ChEBI" id="CHEBI:83421"/>
        <dbReference type="ChEBI" id="CHEBI:456216"/>
        <dbReference type="EC" id="2.7.11.1"/>
    </reaction>
</comment>
<evidence type="ECO:0000259" key="15">
    <source>
        <dbReference type="PROSITE" id="PS50290"/>
    </source>
</evidence>
<dbReference type="FunFam" id="1.20.120.150:FF:000001">
    <property type="entry name" value="Serine/threonine-protein kinase TOR"/>
    <property type="match status" value="1"/>
</dbReference>
<keyword evidence="6 14" id="KW-0808">Transferase</keyword>
<feature type="domain" description="PI3K/PI4K catalytic" evidence="15">
    <location>
        <begin position="2056"/>
        <end position="2378"/>
    </location>
</feature>
<dbReference type="FunFam" id="3.30.1010.10:FF:000006">
    <property type="entry name" value="Serine/threonine-protein kinase TOR"/>
    <property type="match status" value="1"/>
</dbReference>
<proteinExistence type="inferred from homology"/>
<dbReference type="InterPro" id="IPR026683">
    <property type="entry name" value="TOR_cat"/>
</dbReference>
<organism evidence="18 19">
    <name type="scientific">Artemisia annua</name>
    <name type="common">Sweet wormwood</name>
    <dbReference type="NCBI Taxonomy" id="35608"/>
    <lineage>
        <taxon>Eukaryota</taxon>
        <taxon>Viridiplantae</taxon>
        <taxon>Streptophyta</taxon>
        <taxon>Embryophyta</taxon>
        <taxon>Tracheophyta</taxon>
        <taxon>Spermatophyta</taxon>
        <taxon>Magnoliopsida</taxon>
        <taxon>eudicotyledons</taxon>
        <taxon>Gunneridae</taxon>
        <taxon>Pentapetalae</taxon>
        <taxon>asterids</taxon>
        <taxon>campanulids</taxon>
        <taxon>Asterales</taxon>
        <taxon>Asteraceae</taxon>
        <taxon>Asteroideae</taxon>
        <taxon>Anthemideae</taxon>
        <taxon>Artemisiinae</taxon>
        <taxon>Artemisia</taxon>
    </lineage>
</organism>
<dbReference type="Gene3D" id="1.25.10.10">
    <property type="entry name" value="Leucine-rich Repeat Variant"/>
    <property type="match status" value="5"/>
</dbReference>
<name>A0A2U1LZ53_ARTAN</name>
<dbReference type="SMART" id="SM01343">
    <property type="entry name" value="FATC"/>
    <property type="match status" value="1"/>
</dbReference>
<dbReference type="Pfam" id="PF11865">
    <property type="entry name" value="mTOR_dom"/>
    <property type="match status" value="1"/>
</dbReference>
<dbReference type="InterPro" id="IPR014009">
    <property type="entry name" value="PIK_FAT"/>
</dbReference>
<gene>
    <name evidence="18" type="ORF">CTI12_AA437420</name>
</gene>
<dbReference type="InterPro" id="IPR024585">
    <property type="entry name" value="mTOR_dom"/>
</dbReference>
<dbReference type="PROSITE" id="PS51190">
    <property type="entry name" value="FATC"/>
    <property type="match status" value="1"/>
</dbReference>
<dbReference type="InterPro" id="IPR036738">
    <property type="entry name" value="FRB_sf"/>
</dbReference>
<evidence type="ECO:0000256" key="7">
    <source>
        <dbReference type="ARBA" id="ARBA00022737"/>
    </source>
</evidence>
<dbReference type="InterPro" id="IPR050517">
    <property type="entry name" value="DDR_Repair_Kinase"/>
</dbReference>
<feature type="domain" description="FAT" evidence="16">
    <location>
        <begin position="1315"/>
        <end position="1878"/>
    </location>
</feature>
<keyword evidence="9 14" id="KW-0418">Kinase</keyword>
<dbReference type="Gene3D" id="1.10.1070.11">
    <property type="entry name" value="Phosphatidylinositol 3-/4-kinase, catalytic domain"/>
    <property type="match status" value="1"/>
</dbReference>
<evidence type="ECO:0000256" key="2">
    <source>
        <dbReference type="ARBA" id="ARBA00012513"/>
    </source>
</evidence>
<comment type="similarity">
    <text evidence="1 14">Belongs to the PI3/PI4-kinase family.</text>
</comment>
<dbReference type="STRING" id="35608.A0A2U1LZ53"/>
<evidence type="ECO:0000256" key="11">
    <source>
        <dbReference type="ARBA" id="ARBA00047899"/>
    </source>
</evidence>
<dbReference type="GO" id="GO:0031931">
    <property type="term" value="C:TORC1 complex"/>
    <property type="evidence" value="ECO:0007669"/>
    <property type="project" value="TreeGrafter"/>
</dbReference>
<dbReference type="Pfam" id="PF00454">
    <property type="entry name" value="PI3_PI4_kinase"/>
    <property type="match status" value="1"/>
</dbReference>
<dbReference type="GO" id="GO:0080090">
    <property type="term" value="P:regulation of primary metabolic process"/>
    <property type="evidence" value="ECO:0007669"/>
    <property type="project" value="UniProtKB-ARBA"/>
</dbReference>
<reference evidence="18 19" key="1">
    <citation type="journal article" date="2018" name="Mol. Plant">
        <title>The genome of Artemisia annua provides insight into the evolution of Asteraceae family and artemisinin biosynthesis.</title>
        <authorList>
            <person name="Shen Q."/>
            <person name="Zhang L."/>
            <person name="Liao Z."/>
            <person name="Wang S."/>
            <person name="Yan T."/>
            <person name="Shi P."/>
            <person name="Liu M."/>
            <person name="Fu X."/>
            <person name="Pan Q."/>
            <person name="Wang Y."/>
            <person name="Lv Z."/>
            <person name="Lu X."/>
            <person name="Zhang F."/>
            <person name="Jiang W."/>
            <person name="Ma Y."/>
            <person name="Chen M."/>
            <person name="Hao X."/>
            <person name="Li L."/>
            <person name="Tang Y."/>
            <person name="Lv G."/>
            <person name="Zhou Y."/>
            <person name="Sun X."/>
            <person name="Brodelius P.E."/>
            <person name="Rose J.K.C."/>
            <person name="Tang K."/>
        </authorList>
    </citation>
    <scope>NUCLEOTIDE SEQUENCE [LARGE SCALE GENOMIC DNA]</scope>
    <source>
        <strain evidence="19">cv. Huhao1</strain>
        <tissue evidence="18">Leaf</tissue>
    </source>
</reference>
<evidence type="ECO:0000256" key="5">
    <source>
        <dbReference type="ARBA" id="ARBA00022604"/>
    </source>
</evidence>
<dbReference type="Gene3D" id="1.25.40.10">
    <property type="entry name" value="Tetratricopeptide repeat domain"/>
    <property type="match status" value="1"/>
</dbReference>
<dbReference type="EMBL" id="PKPP01007123">
    <property type="protein sequence ID" value="PWA54296.1"/>
    <property type="molecule type" value="Genomic_DNA"/>
</dbReference>
<keyword evidence="5" id="KW-0341">Growth regulation</keyword>
<dbReference type="GO" id="GO:0005634">
    <property type="term" value="C:nucleus"/>
    <property type="evidence" value="ECO:0007669"/>
    <property type="project" value="TreeGrafter"/>
</dbReference>
<sequence length="2470" mass="277824">MAVAVAQLYRFGAPPNSEGLSRVLADLSTKGAPKDGSALAFRRHVEEEARALSGEAFSRFMDQLYDRITSLLRSNNVADNLGALRATDELIDLRLGDSGTKVSKFSSYIRIIFETKRDPQVLILGSKVLGHLARVGGAMTADVVECQMKNALEWLRGERVEYQQLAAVLILKEMAENASTLFNVHISEFLDAIWVALRDPTLAVRERAVEALRACLRVIEKRETRWRVQWYYRMFEATQEGLGKNAPVHSIHGSLLAVGELLSFVSFTWNDVLTSSIITMIIWGWELRKKNSGEFMMSRYKEVAEIVLRYLEHRDPLVRLSITSLLPRIAHFLRDRFVTNYLKICMNHIFVVLKIPTERASGFIALGEMAGALDGELVHYLPTITSHLRDAIAPRRGSPSLEALACIGNIAKAMGSVMETHICSLLDAMFSAGLSSVLVEALEQIIISIPSLQCTIQDRLLECISAVLSKPLTTHTKTSAAASRGNMANNMQQVSELNGSVLKQLALQTLARFNFKGHNLLEFASESVVLYLEDDDGATRRDAALCCCKLVVNSLSVTQFTISRSSQAAVKQRRLIEEIVEKLLIAAVADADVSVRSSIFCSLHGNGEFDEFLAQADSLTAIFAALNDKDFQVREYAISVAGRLSEKNPAYVLPALRRHLIQLLTYLGKSADSKCREESAKLLGCLIRSCERLILPYIAPVHKALLAKLCEGTAGVNTNNGIVSGVLVTVGDLARVGGFAIRKYIPELMPRIVDALLDGATKREVAVATLGQVLQSTGYVITPYNEYPQLLGLLLKLLNGELAWSTRREVLKVLGIMGALDPHVHKRNQQSLPRPLDDGLCAPSDGGPHIQSSDDLPMELWPSFATSEDYFSTFAINSLIRILRDPSLSSYHQNVVESLMFIFKSMGLGCVPYLPKVLPDFFHTISTSEDTLKEFIIWKLGTLVSIVRQHIRKYLPELLSLISELWSSFSLPAANRPVHGPPVLHLVEQLCLALNDEFRTYLPTILPFYIQVLTDAERCNNYTFVPDILRTLRVFGGTLDEHMHLLLPALIRLFIVDASVDIRRAAIKTLIRIIPRVQVRGHISLLVDHLKLVLDGKNAELRKDAVDALCSLARALGEDFNVFMPSIHKLLLKHHLRHNEFEEIEGKMQRRGRLILGSVVARTSIRRPLIEVITDPLSDMENDPYEDVRKQPKVHEVNEARLRAAGEASQRSTKEDWAEWMRQFSIELLKQSPSPALRTCARLAQLQPSVGRELFAAGFVSCWSHIQESTQKAFVRSLEMAFSSPNISPEILATLLNLAEFMEHDEKALPINIRLLGAFAEKCRAFAKALHYKEMEFEGALSKKMDANPVAVVEALIHINSQLHQHEAAVGILTYAQQHLDVRWDDALKAYTAKSAQASSQHLKLEATLGCMRSLAALARWEELNNLCREYWTPADPVARLEMAPLAANAAWNMGEWDEMAEYVSKLDDGDETKLKVMGNAAATGDGTFFRAVLLVRRGKYDEAREYVERARKGLATELAALVLESYERAYSNMVRVQQLSELEEVIDYRTLPDSNSATEGRRALIRKMWNERIKGTKRNVEVWQAILAVRSLVLPPTEDSETWLKFASLCRKRGRVDQAKSTLIKLLQFDPETTPNSIQYHGPPQVMLAYLKYQWSLGEDQKRKEAFAGLQDLAIELSSTSGLQASAATELNGTSNASLMTRVYLKLGTWQWTLSPVLDDDCIQEILSSYRHATHYAPKWAKAWHAWALFNTQVMSHYTLRGLPNVAAQFVVEAVTGYFHSIAFAAHAKGVDDSLQDILRLLTLWFNHGSTAEVQVALQRGFSHVNINTWLVVLPQIIARVHSNNDAVRELIQSLLVRIGQSHPQALMYPLLVACKSISNLRKAAAQEVVDKVRQHSGLLVDQAQLVSEELIRVSILWHEKWHEALEEASRFYFGEHNIEGMLKALEPLHEQLEEALMRDDTTLKEKSFIQTYHHELSEAYECCMEYKRSGKDAELTRAWDLYYHVFKRIDKQLQSLTTLDLQSVSPELVDCRNLELAVPGTYQADRPVVTIGSFSPQLVVITSKQRPRKLTIHGSDGVDYAFLLKGHEDLRQDERVMQLFGLVNTLLNNSRRTAEKDLSIERYEVIPLSSNSGLIEWVPNCDTMHQLIREYRDDRKITLNQEHKHMLSFAPDYDHLPLVAKVEVFRYALDKTEGNDLARVLWLKSRTSEVWLERRTNYTRSLAVMSMVGYLLGLGDRHPSNLMLHRVSGKILHIDFGDCFEASMTREKFPEKVPFRLTRMLVKAMEISGLEGSFRSTCENVMQVLRTNKDSVMAMMEAFVHDPLINWRFFNFNEVTQMSTLASSSIQPPAVKGDEADPNHLPQPQRVARESELLQAVRQLGDANEVLYELAVVVMARMSNKLTGRDFSTFSSALPTTPLPADDSNLISGDTREVDHGLSVKLQVQKLILQATSHENLCQNYVGWCPFW</sequence>
<dbReference type="FunFam" id="1.10.1070.11:FF:000017">
    <property type="entry name" value="Serine/threonine-protein kinase TOR"/>
    <property type="match status" value="1"/>
</dbReference>
<dbReference type="GO" id="GO:0106310">
    <property type="term" value="F:protein serine kinase activity"/>
    <property type="evidence" value="ECO:0007669"/>
    <property type="project" value="RHEA"/>
</dbReference>
<dbReference type="InterPro" id="IPR011989">
    <property type="entry name" value="ARM-like"/>
</dbReference>
<dbReference type="Pfam" id="PF23593">
    <property type="entry name" value="HEAT_ATR"/>
    <property type="match status" value="1"/>
</dbReference>
<dbReference type="InterPro" id="IPR003151">
    <property type="entry name" value="PIK-rel_kinase_FAT"/>
</dbReference>
<dbReference type="InterPro" id="IPR011990">
    <property type="entry name" value="TPR-like_helical_dom_sf"/>
</dbReference>
<dbReference type="InterPro" id="IPR009076">
    <property type="entry name" value="FRB_dom"/>
</dbReference>